<accession>A0AA38IK28</accession>
<reference evidence="1" key="1">
    <citation type="journal article" date="2023" name="G3 (Bethesda)">
        <title>Whole genome assemblies of Zophobas morio and Tenebrio molitor.</title>
        <authorList>
            <person name="Kaur S."/>
            <person name="Stinson S.A."/>
            <person name="diCenzo G.C."/>
        </authorList>
    </citation>
    <scope>NUCLEOTIDE SEQUENCE</scope>
    <source>
        <strain evidence="1">QUZm001</strain>
    </source>
</reference>
<dbReference type="AlphaFoldDB" id="A0AA38IK28"/>
<keyword evidence="2" id="KW-1185">Reference proteome</keyword>
<sequence>MDKIKNETIRNNLNVESANSVIERSQLRWFGHLNRMNQDRQVKKIWEAREYGKVRKGRPRKRWNDVISEALQRRGITWPEAKQTALNRKQWRELIRK</sequence>
<evidence type="ECO:0000313" key="2">
    <source>
        <dbReference type="Proteomes" id="UP001168821"/>
    </source>
</evidence>
<protein>
    <recommendedName>
        <fullName evidence="3">Endonuclease-reverse transcriptase</fullName>
    </recommendedName>
</protein>
<gene>
    <name evidence="1" type="ORF">Zmor_010309</name>
</gene>
<organism evidence="1 2">
    <name type="scientific">Zophobas morio</name>
    <dbReference type="NCBI Taxonomy" id="2755281"/>
    <lineage>
        <taxon>Eukaryota</taxon>
        <taxon>Metazoa</taxon>
        <taxon>Ecdysozoa</taxon>
        <taxon>Arthropoda</taxon>
        <taxon>Hexapoda</taxon>
        <taxon>Insecta</taxon>
        <taxon>Pterygota</taxon>
        <taxon>Neoptera</taxon>
        <taxon>Endopterygota</taxon>
        <taxon>Coleoptera</taxon>
        <taxon>Polyphaga</taxon>
        <taxon>Cucujiformia</taxon>
        <taxon>Tenebrionidae</taxon>
        <taxon>Zophobas</taxon>
    </lineage>
</organism>
<evidence type="ECO:0008006" key="3">
    <source>
        <dbReference type="Google" id="ProtNLM"/>
    </source>
</evidence>
<proteinExistence type="predicted"/>
<dbReference type="EMBL" id="JALNTZ010000003">
    <property type="protein sequence ID" value="KAJ3658577.1"/>
    <property type="molecule type" value="Genomic_DNA"/>
</dbReference>
<evidence type="ECO:0000313" key="1">
    <source>
        <dbReference type="EMBL" id="KAJ3658577.1"/>
    </source>
</evidence>
<name>A0AA38IK28_9CUCU</name>
<dbReference type="Proteomes" id="UP001168821">
    <property type="component" value="Unassembled WGS sequence"/>
</dbReference>
<comment type="caution">
    <text evidence="1">The sequence shown here is derived from an EMBL/GenBank/DDBJ whole genome shotgun (WGS) entry which is preliminary data.</text>
</comment>